<reference evidence="18" key="2">
    <citation type="submission" date="2023-08" db="EMBL/GenBank/DDBJ databases">
        <title>WGS of pathogenic bacterial species, Los Angeles County Public Health Laboratories.</title>
        <authorList>
            <person name="Garrigues J.M."/>
            <person name="Green N.M."/>
        </authorList>
    </citation>
    <scope>NUCLEOTIDE SEQUENCE</scope>
    <source>
        <strain evidence="18">LACPHL-BACT-2023-00068</strain>
    </source>
</reference>
<evidence type="ECO:0000313" key="16">
    <source>
        <dbReference type="EMBL" id="EML1470703.1"/>
    </source>
</evidence>
<keyword evidence="5" id="KW-0762">Sugar transport</keyword>
<name>A0A089PVQ0_PLUGE</name>
<reference evidence="16" key="3">
    <citation type="submission" date="2024-02" db="EMBL/GenBank/DDBJ databases">
        <authorList>
            <consortium name="Clinical and Environmental Microbiology Branch: Whole genome sequencing antimicrobial resistance pathogens in the healthcare setting"/>
        </authorList>
    </citation>
    <scope>NUCLEOTIDE SEQUENCE</scope>
    <source>
        <strain evidence="16">2021DK-00143</strain>
    </source>
</reference>
<dbReference type="GO" id="GO:0006811">
    <property type="term" value="P:monoatomic ion transport"/>
    <property type="evidence" value="ECO:0007669"/>
    <property type="project" value="UniProtKB-KW"/>
</dbReference>
<keyword evidence="19" id="KW-1185">Reference proteome</keyword>
<evidence type="ECO:0000256" key="12">
    <source>
        <dbReference type="ARBA" id="ARBA00023237"/>
    </source>
</evidence>
<keyword evidence="7 15" id="KW-0732">Signal</keyword>
<dbReference type="Proteomes" id="UP001236270">
    <property type="component" value="Unassembled WGS sequence"/>
</dbReference>
<evidence type="ECO:0000313" key="18">
    <source>
        <dbReference type="EMBL" id="MDQ2308220.1"/>
    </source>
</evidence>
<dbReference type="GO" id="GO:0009279">
    <property type="term" value="C:cell outer membrane"/>
    <property type="evidence" value="ECO:0007669"/>
    <property type="project" value="UniProtKB-SubCell"/>
</dbReference>
<dbReference type="GO" id="GO:0015774">
    <property type="term" value="P:polysaccharide transport"/>
    <property type="evidence" value="ECO:0007669"/>
    <property type="project" value="UniProtKB-KW"/>
</dbReference>
<dbReference type="NCBIfam" id="NF047822">
    <property type="entry name" value="ChporEntbacChiP"/>
    <property type="match status" value="1"/>
</dbReference>
<dbReference type="OrthoDB" id="5579297at2"/>
<evidence type="ECO:0000256" key="15">
    <source>
        <dbReference type="SAM" id="SignalP"/>
    </source>
</evidence>
<comment type="similarity">
    <text evidence="2">Belongs to the outer membrane porin (Opr) (TC 1.B.25) family.</text>
</comment>
<keyword evidence="3" id="KW-0813">Transport</keyword>
<evidence type="ECO:0000256" key="11">
    <source>
        <dbReference type="ARBA" id="ARBA00023136"/>
    </source>
</evidence>
<dbReference type="GO" id="GO:0046930">
    <property type="term" value="C:pore complex"/>
    <property type="evidence" value="ECO:0007669"/>
    <property type="project" value="UniProtKB-KW"/>
</dbReference>
<comment type="function">
    <text evidence="13">Involved in the uptake of chitosugars.</text>
</comment>
<accession>A0A089PVQ0</accession>
<keyword evidence="8" id="KW-0625">Polysaccharide transport</keyword>
<feature type="signal peptide" evidence="15">
    <location>
        <begin position="1"/>
        <end position="32"/>
    </location>
</feature>
<dbReference type="InterPro" id="IPR005318">
    <property type="entry name" value="OM_porin_bac"/>
</dbReference>
<evidence type="ECO:0000256" key="1">
    <source>
        <dbReference type="ARBA" id="ARBA00004571"/>
    </source>
</evidence>
<dbReference type="EMBL" id="JAVDNV010000002">
    <property type="protein sequence ID" value="MDQ2308220.1"/>
    <property type="molecule type" value="Genomic_DNA"/>
</dbReference>
<keyword evidence="12" id="KW-0998">Cell outer membrane</keyword>
<dbReference type="PANTHER" id="PTHR34596:SF2">
    <property type="entry name" value="CHITOPORIN"/>
    <property type="match status" value="1"/>
</dbReference>
<evidence type="ECO:0000256" key="10">
    <source>
        <dbReference type="ARBA" id="ARBA00023114"/>
    </source>
</evidence>
<proteinExistence type="inferred from homology"/>
<keyword evidence="10" id="KW-0626">Porin</keyword>
<dbReference type="GeneID" id="61384057"/>
<dbReference type="InterPro" id="IPR058075">
    <property type="entry name" value="Chitoporin"/>
</dbReference>
<dbReference type="Gene3D" id="2.40.160.10">
    <property type="entry name" value="Porin"/>
    <property type="match status" value="1"/>
</dbReference>
<dbReference type="STRING" id="61647.LG71_21560"/>
<evidence type="ECO:0000256" key="3">
    <source>
        <dbReference type="ARBA" id="ARBA00022448"/>
    </source>
</evidence>
<dbReference type="EMBL" id="ABLOKC030000005">
    <property type="protein sequence ID" value="EML1470703.1"/>
    <property type="molecule type" value="Genomic_DNA"/>
</dbReference>
<keyword evidence="6" id="KW-0812">Transmembrane</keyword>
<evidence type="ECO:0000256" key="4">
    <source>
        <dbReference type="ARBA" id="ARBA00022452"/>
    </source>
</evidence>
<dbReference type="FunFam" id="2.40.160.10:FF:000007">
    <property type="entry name" value="Outer membrane protein"/>
    <property type="match status" value="1"/>
</dbReference>
<dbReference type="GO" id="GO:0015772">
    <property type="term" value="P:oligosaccharide transport"/>
    <property type="evidence" value="ECO:0007669"/>
    <property type="project" value="TreeGrafter"/>
</dbReference>
<protein>
    <recommendedName>
        <fullName evidence="14">Chitoporin</fullName>
    </recommendedName>
</protein>
<evidence type="ECO:0000256" key="2">
    <source>
        <dbReference type="ARBA" id="ARBA00009075"/>
    </source>
</evidence>
<dbReference type="Proteomes" id="UP000036196">
    <property type="component" value="Unassembled WGS sequence"/>
</dbReference>
<evidence type="ECO:0000256" key="9">
    <source>
        <dbReference type="ARBA" id="ARBA00023065"/>
    </source>
</evidence>
<evidence type="ECO:0000256" key="13">
    <source>
        <dbReference type="ARBA" id="ARBA00056263"/>
    </source>
</evidence>
<dbReference type="eggNOG" id="ENOG502Z7J2">
    <property type="taxonomic scope" value="Bacteria"/>
</dbReference>
<evidence type="ECO:0000313" key="17">
    <source>
        <dbReference type="EMBL" id="KMK13124.1"/>
    </source>
</evidence>
<evidence type="ECO:0000256" key="6">
    <source>
        <dbReference type="ARBA" id="ARBA00022692"/>
    </source>
</evidence>
<dbReference type="PATRIC" id="fig|61647.13.peg.769"/>
<keyword evidence="4" id="KW-1134">Transmembrane beta strand</keyword>
<dbReference type="PANTHER" id="PTHR34596">
    <property type="entry name" value="CHITOPORIN"/>
    <property type="match status" value="1"/>
</dbReference>
<keyword evidence="9" id="KW-0406">Ion transport</keyword>
<organism evidence="17 19">
    <name type="scientific">Pluralibacter gergoviae</name>
    <name type="common">Enterobacter gergoviae</name>
    <dbReference type="NCBI Taxonomy" id="61647"/>
    <lineage>
        <taxon>Bacteria</taxon>
        <taxon>Pseudomonadati</taxon>
        <taxon>Pseudomonadota</taxon>
        <taxon>Gammaproteobacteria</taxon>
        <taxon>Enterobacterales</taxon>
        <taxon>Enterobacteriaceae</taxon>
        <taxon>Pluralibacter</taxon>
    </lineage>
</organism>
<evidence type="ECO:0000256" key="8">
    <source>
        <dbReference type="ARBA" id="ARBA00023047"/>
    </source>
</evidence>
<dbReference type="AlphaFoldDB" id="A0A089PVQ0"/>
<sequence length="468" mass="52735">MRTFSGKRSTLALAVACATAVTGWIAAPQARAAGFVDDSVLTGGIYYWQRERDRKDVTDNDKYKTNLNHSTWNANLDFQSGYAADMFGFDIAAFTAIEMAENGDSGHPNEIAFSKKNKGYKEDYSGDKSGISLYKAAAKFKYGPVWARAGYIQPTGQTLLAPHWSFMPGTYQGAEAGANFDYADAGALSFSYMWANQYKAPWHTDVDRFYQADKHTKVKYLHSLGAKYDFKNDLVLEAAFGQSEGYVDQYFAKASYKFDIPGGPLTTSYQFYGARDKEHGRNVNNIYDGTAWLQGLTFGYKLAEVLDLRLEGTWVKADGQQGFFLQRMTPTYASSNGRLDIWWDNRSDFNANGEKSVFFGAMYDLKNWNMPGWAVGASYVYAWDAKPSTWQLSPDAYYDKNQKIEESSYSLDAMYTVQEGRAKGTLFKLHFTQYNNHSNIPSWGGGYGNMFQDERDVKFIVIAPFTVF</sequence>
<comment type="subcellular location">
    <subcellularLocation>
        <location evidence="1">Cell outer membrane</location>
        <topology evidence="1">Multi-pass membrane protein</topology>
    </subcellularLocation>
</comment>
<dbReference type="KEGG" id="pge:LG71_21560"/>
<reference evidence="17 19" key="1">
    <citation type="submission" date="2015-05" db="EMBL/GenBank/DDBJ databases">
        <title>Genome sequences of Pluralibacter gergoviae.</title>
        <authorList>
            <person name="Greninger A.L."/>
            <person name="Miller S."/>
        </authorList>
    </citation>
    <scope>NUCLEOTIDE SEQUENCE [LARGE SCALE GENOMIC DNA]</scope>
    <source>
        <strain evidence="17 19">JS81F13</strain>
    </source>
</reference>
<dbReference type="Pfam" id="PF03573">
    <property type="entry name" value="OprD"/>
    <property type="match status" value="1"/>
</dbReference>
<evidence type="ECO:0000256" key="14">
    <source>
        <dbReference type="ARBA" id="ARBA00073210"/>
    </source>
</evidence>
<dbReference type="EMBL" id="LDZF01000013">
    <property type="protein sequence ID" value="KMK13124.1"/>
    <property type="molecule type" value="Genomic_DNA"/>
</dbReference>
<evidence type="ECO:0000313" key="19">
    <source>
        <dbReference type="Proteomes" id="UP000036196"/>
    </source>
</evidence>
<keyword evidence="11" id="KW-0472">Membrane</keyword>
<dbReference type="InterPro" id="IPR023614">
    <property type="entry name" value="Porin_dom_sf"/>
</dbReference>
<comment type="caution">
    <text evidence="17">The sequence shown here is derived from an EMBL/GenBank/DDBJ whole genome shotgun (WGS) entry which is preliminary data.</text>
</comment>
<dbReference type="GO" id="GO:0015288">
    <property type="term" value="F:porin activity"/>
    <property type="evidence" value="ECO:0007669"/>
    <property type="project" value="UniProtKB-KW"/>
</dbReference>
<evidence type="ECO:0000256" key="5">
    <source>
        <dbReference type="ARBA" id="ARBA00022597"/>
    </source>
</evidence>
<dbReference type="RefSeq" id="WP_043086711.1">
    <property type="nucleotide sequence ID" value="NZ_CACVCI010000001.1"/>
</dbReference>
<evidence type="ECO:0000256" key="7">
    <source>
        <dbReference type="ARBA" id="ARBA00022729"/>
    </source>
</evidence>
<feature type="chain" id="PRO_5015029657" description="Chitoporin" evidence="15">
    <location>
        <begin position="33"/>
        <end position="468"/>
    </location>
</feature>
<gene>
    <name evidence="17" type="primary">chiP</name>
    <name evidence="17" type="ORF">ABW06_13495</name>
    <name evidence="16" type="ORF">QEG54_001405</name>
    <name evidence="18" type="ORF">RBJ30_03780</name>
</gene>